<keyword evidence="3" id="KW-1185">Reference proteome</keyword>
<dbReference type="EMBL" id="KN839856">
    <property type="protein sequence ID" value="KIJ62322.1"/>
    <property type="molecule type" value="Genomic_DNA"/>
</dbReference>
<protein>
    <submittedName>
        <fullName evidence="2">Uncharacterized protein</fullName>
    </submittedName>
</protein>
<proteinExistence type="predicted"/>
<reference evidence="2 3" key="1">
    <citation type="submission" date="2014-04" db="EMBL/GenBank/DDBJ databases">
        <title>Evolutionary Origins and Diversification of the Mycorrhizal Mutualists.</title>
        <authorList>
            <consortium name="DOE Joint Genome Institute"/>
            <consortium name="Mycorrhizal Genomics Consortium"/>
            <person name="Kohler A."/>
            <person name="Kuo A."/>
            <person name="Nagy L.G."/>
            <person name="Floudas D."/>
            <person name="Copeland A."/>
            <person name="Barry K.W."/>
            <person name="Cichocki N."/>
            <person name="Veneault-Fourrey C."/>
            <person name="LaButti K."/>
            <person name="Lindquist E.A."/>
            <person name="Lipzen A."/>
            <person name="Lundell T."/>
            <person name="Morin E."/>
            <person name="Murat C."/>
            <person name="Riley R."/>
            <person name="Ohm R."/>
            <person name="Sun H."/>
            <person name="Tunlid A."/>
            <person name="Henrissat B."/>
            <person name="Grigoriev I.V."/>
            <person name="Hibbett D.S."/>
            <person name="Martin F."/>
        </authorList>
    </citation>
    <scope>NUCLEOTIDE SEQUENCE [LARGE SCALE GENOMIC DNA]</scope>
    <source>
        <strain evidence="2 3">MD-312</strain>
    </source>
</reference>
<accession>A0A0C9WDA9</accession>
<evidence type="ECO:0000256" key="1">
    <source>
        <dbReference type="SAM" id="MobiDB-lite"/>
    </source>
</evidence>
<sequence>MPTHQYGRLAAAYLQPKVVNREDPSASAGPDILSLALTTRAYTRVVLRLRAQAESEARHVARLQAAERSYTTTPSRPATRNSHRQPIQSRASSRAPSPTSSHSHSRNHSHGGNGRNHSSSTSAVTRFRSPLVRLHRAPLLRVFVPSPDGDWLSDSSVVECEAELKRAGVLKLLRVGDVVWDVAVGDEGNLGRLVWDGSYLVDLDYKYSRMGELSPYFHSLAFSPSYFHRVIRIGASATHNPNSNPIVYLDVTPWGQELATNLQLLQDRARTETPHGALHDVVRWVHRSTFTIRPPAPPHHAQAYSRAHVLRVPIPNVDGFFIDPGWYGTVVIEAEGTNEGLADLQGRCGPGVFPPRAETITTKIRNEKEKESRRVWRILREKSRPGEIWLRAVREKERIM</sequence>
<evidence type="ECO:0000313" key="3">
    <source>
        <dbReference type="Proteomes" id="UP000053820"/>
    </source>
</evidence>
<name>A0A0C9WDA9_9AGAM</name>
<feature type="compositionally biased region" description="Polar residues" evidence="1">
    <location>
        <begin position="69"/>
        <end position="88"/>
    </location>
</feature>
<feature type="region of interest" description="Disordered" evidence="1">
    <location>
        <begin position="62"/>
        <end position="122"/>
    </location>
</feature>
<dbReference type="OrthoDB" id="3365519at2759"/>
<evidence type="ECO:0000313" key="2">
    <source>
        <dbReference type="EMBL" id="KIJ62322.1"/>
    </source>
</evidence>
<dbReference type="HOGENOM" id="CLU_022144_1_0_1"/>
<dbReference type="Proteomes" id="UP000053820">
    <property type="component" value="Unassembled WGS sequence"/>
</dbReference>
<dbReference type="AlphaFoldDB" id="A0A0C9WDA9"/>
<gene>
    <name evidence="2" type="ORF">HYDPIDRAFT_94607</name>
</gene>
<feature type="compositionally biased region" description="Low complexity" evidence="1">
    <location>
        <begin position="89"/>
        <end position="102"/>
    </location>
</feature>
<organism evidence="2 3">
    <name type="scientific">Hydnomerulius pinastri MD-312</name>
    <dbReference type="NCBI Taxonomy" id="994086"/>
    <lineage>
        <taxon>Eukaryota</taxon>
        <taxon>Fungi</taxon>
        <taxon>Dikarya</taxon>
        <taxon>Basidiomycota</taxon>
        <taxon>Agaricomycotina</taxon>
        <taxon>Agaricomycetes</taxon>
        <taxon>Agaricomycetidae</taxon>
        <taxon>Boletales</taxon>
        <taxon>Boletales incertae sedis</taxon>
        <taxon>Leucogyrophana</taxon>
    </lineage>
</organism>